<keyword evidence="2 5" id="KW-0285">Flavoprotein</keyword>
<protein>
    <recommendedName>
        <fullName evidence="5">Flavin prenyltransferase UbiX</fullName>
        <ecNumber evidence="5">2.5.1.129</ecNumber>
    </recommendedName>
</protein>
<keyword evidence="8" id="KW-1185">Reference proteome</keyword>
<dbReference type="GO" id="GO:0106141">
    <property type="term" value="F:flavin prenyltransferase activity"/>
    <property type="evidence" value="ECO:0007669"/>
    <property type="project" value="UniProtKB-EC"/>
</dbReference>
<feature type="binding site" evidence="5">
    <location>
        <position position="110"/>
    </location>
    <ligand>
        <name>FMN</name>
        <dbReference type="ChEBI" id="CHEBI:58210"/>
    </ligand>
</feature>
<evidence type="ECO:0000256" key="1">
    <source>
        <dbReference type="ARBA" id="ARBA00022602"/>
    </source>
</evidence>
<dbReference type="AlphaFoldDB" id="A0A194AJF8"/>
<evidence type="ECO:0000256" key="5">
    <source>
        <dbReference type="HAMAP-Rule" id="MF_01984"/>
    </source>
</evidence>
<dbReference type="Pfam" id="PF02441">
    <property type="entry name" value="Flavoprotein"/>
    <property type="match status" value="1"/>
</dbReference>
<feature type="domain" description="Flavoprotein" evidence="6">
    <location>
        <begin position="4"/>
        <end position="161"/>
    </location>
</feature>
<dbReference type="NCBIfam" id="TIGR00421">
    <property type="entry name" value="ubiX_pad"/>
    <property type="match status" value="1"/>
</dbReference>
<comment type="similarity">
    <text evidence="5">Belongs to the UbiX/PAD1 family.</text>
</comment>
<feature type="binding site" evidence="5">
    <location>
        <position position="140"/>
    </location>
    <ligand>
        <name>dimethylallyl phosphate</name>
        <dbReference type="ChEBI" id="CHEBI:88052"/>
    </ligand>
</feature>
<dbReference type="Gene3D" id="3.40.50.1950">
    <property type="entry name" value="Flavin prenyltransferase-like"/>
    <property type="match status" value="1"/>
</dbReference>
<keyword evidence="1 5" id="KW-0637">Prenyltransferase</keyword>
<comment type="caution">
    <text evidence="7">The sequence shown here is derived from an EMBL/GenBank/DDBJ whole genome shotgun (WGS) entry which is preliminary data.</text>
</comment>
<comment type="catalytic activity">
    <reaction evidence="5">
        <text>dimethylallyl phosphate + FMNH2 = prenylated FMNH2 + phosphate</text>
        <dbReference type="Rhea" id="RHEA:37743"/>
        <dbReference type="ChEBI" id="CHEBI:43474"/>
        <dbReference type="ChEBI" id="CHEBI:57618"/>
        <dbReference type="ChEBI" id="CHEBI:87467"/>
        <dbReference type="ChEBI" id="CHEBI:88052"/>
        <dbReference type="EC" id="2.5.1.129"/>
    </reaction>
</comment>
<dbReference type="EMBL" id="BDFE01000017">
    <property type="protein sequence ID" value="GAU09191.1"/>
    <property type="molecule type" value="Genomic_DNA"/>
</dbReference>
<feature type="binding site" evidence="5">
    <location>
        <begin position="75"/>
        <end position="78"/>
    </location>
    <ligand>
        <name>FMN</name>
        <dbReference type="ChEBI" id="CHEBI:58210"/>
    </ligand>
</feature>
<dbReference type="InterPro" id="IPR036551">
    <property type="entry name" value="Flavin_trans-like"/>
</dbReference>
<evidence type="ECO:0000259" key="6">
    <source>
        <dbReference type="Pfam" id="PF02441"/>
    </source>
</evidence>
<dbReference type="NCBIfam" id="NF004685">
    <property type="entry name" value="PRK06029.1"/>
    <property type="match status" value="1"/>
</dbReference>
<reference evidence="8" key="1">
    <citation type="submission" date="2016-06" db="EMBL/GenBank/DDBJ databases">
        <title>Draft genome sequence of Desulfoplanes formicivorans strain Pf12B.</title>
        <authorList>
            <person name="Watanabe M."/>
            <person name="Kojima H."/>
            <person name="Fukui M."/>
        </authorList>
    </citation>
    <scope>NUCLEOTIDE SEQUENCE [LARGE SCALE GENOMIC DNA]</scope>
    <source>
        <strain evidence="8">Pf12B</strain>
    </source>
</reference>
<feature type="binding site" evidence="5">
    <location>
        <position position="156"/>
    </location>
    <ligand>
        <name>dimethylallyl phosphate</name>
        <dbReference type="ChEBI" id="CHEBI:88052"/>
    </ligand>
</feature>
<keyword evidence="3 5" id="KW-0288">FMN</keyword>
<feature type="binding site" evidence="5">
    <location>
        <position position="24"/>
    </location>
    <ligand>
        <name>FMN</name>
        <dbReference type="ChEBI" id="CHEBI:58210"/>
    </ligand>
</feature>
<dbReference type="InterPro" id="IPR003382">
    <property type="entry name" value="Flavoprotein"/>
</dbReference>
<accession>A0A194AJF8</accession>
<comment type="function">
    <text evidence="5">Flavin prenyltransferase that catalyzes the synthesis of the prenylated FMN cofactor (prenyl-FMN) for 4-hydroxy-3-polyprenylbenzoic acid decarboxylase UbiD. The prenyltransferase is metal-independent and links a dimethylallyl moiety from dimethylallyl monophosphate (DMAP) to the flavin N5 and C6 atoms of FMN.</text>
</comment>
<gene>
    <name evidence="5" type="primary">ubiX</name>
    <name evidence="7" type="ORF">DPF_1911</name>
</gene>
<organism evidence="7 8">
    <name type="scientific">Desulfoplanes formicivorans</name>
    <dbReference type="NCBI Taxonomy" id="1592317"/>
    <lineage>
        <taxon>Bacteria</taxon>
        <taxon>Pseudomonadati</taxon>
        <taxon>Thermodesulfobacteriota</taxon>
        <taxon>Desulfovibrionia</taxon>
        <taxon>Desulfovibrionales</taxon>
        <taxon>Desulfoplanaceae</taxon>
        <taxon>Desulfoplanes</taxon>
    </lineage>
</organism>
<proteinExistence type="inferred from homology"/>
<dbReference type="Proteomes" id="UP000095200">
    <property type="component" value="Unassembled WGS sequence"/>
</dbReference>
<evidence type="ECO:0000256" key="3">
    <source>
        <dbReference type="ARBA" id="ARBA00022643"/>
    </source>
</evidence>
<sequence length="174" mass="18777">MPYALRLAQVMGSDSLRELHVIVSQAARLVLETETKNGLALLTRYATAVWDEKDIGAPPASGSWRHNGMVVCPCSMASLGAIAHGLASNLIHRAADVSLKEKRPLILVPRETPFSRIHVQNMLTVMDAGATIIPPCPGFYARPQTIADLVDQVVGRILDHLGIDHGLTSPWTGV</sequence>
<comment type="caution">
    <text evidence="5">Lacks conserved residue(s) required for the propagation of feature annotation.</text>
</comment>
<keyword evidence="4 5" id="KW-0808">Transferase</keyword>
<dbReference type="STRING" id="1592317.DPF_1911"/>
<dbReference type="SUPFAM" id="SSF52507">
    <property type="entry name" value="Homo-oligomeric flavin-containing Cys decarboxylases, HFCD"/>
    <property type="match status" value="1"/>
</dbReference>
<evidence type="ECO:0000313" key="8">
    <source>
        <dbReference type="Proteomes" id="UP000095200"/>
    </source>
</evidence>
<evidence type="ECO:0000256" key="2">
    <source>
        <dbReference type="ARBA" id="ARBA00022630"/>
    </source>
</evidence>
<evidence type="ECO:0000256" key="4">
    <source>
        <dbReference type="ARBA" id="ARBA00022679"/>
    </source>
</evidence>
<name>A0A194AJF8_9BACT</name>
<dbReference type="EC" id="2.5.1.129" evidence="5"/>
<dbReference type="InterPro" id="IPR004507">
    <property type="entry name" value="UbiX-like"/>
</dbReference>
<dbReference type="HAMAP" id="MF_01984">
    <property type="entry name" value="ubiX_pad"/>
    <property type="match status" value="1"/>
</dbReference>
<evidence type="ECO:0000313" key="7">
    <source>
        <dbReference type="EMBL" id="GAU09191.1"/>
    </source>
</evidence>